<evidence type="ECO:0000313" key="1">
    <source>
        <dbReference type="EMBL" id="MED6194208.1"/>
    </source>
</evidence>
<dbReference type="EMBL" id="JASCZI010211547">
    <property type="protein sequence ID" value="MED6194208.1"/>
    <property type="molecule type" value="Genomic_DNA"/>
</dbReference>
<evidence type="ECO:0000313" key="2">
    <source>
        <dbReference type="Proteomes" id="UP001341840"/>
    </source>
</evidence>
<organism evidence="1 2">
    <name type="scientific">Stylosanthes scabra</name>
    <dbReference type="NCBI Taxonomy" id="79078"/>
    <lineage>
        <taxon>Eukaryota</taxon>
        <taxon>Viridiplantae</taxon>
        <taxon>Streptophyta</taxon>
        <taxon>Embryophyta</taxon>
        <taxon>Tracheophyta</taxon>
        <taxon>Spermatophyta</taxon>
        <taxon>Magnoliopsida</taxon>
        <taxon>eudicotyledons</taxon>
        <taxon>Gunneridae</taxon>
        <taxon>Pentapetalae</taxon>
        <taxon>rosids</taxon>
        <taxon>fabids</taxon>
        <taxon>Fabales</taxon>
        <taxon>Fabaceae</taxon>
        <taxon>Papilionoideae</taxon>
        <taxon>50 kb inversion clade</taxon>
        <taxon>dalbergioids sensu lato</taxon>
        <taxon>Dalbergieae</taxon>
        <taxon>Pterocarpus clade</taxon>
        <taxon>Stylosanthes</taxon>
    </lineage>
</organism>
<evidence type="ECO:0008006" key="3">
    <source>
        <dbReference type="Google" id="ProtNLM"/>
    </source>
</evidence>
<protein>
    <recommendedName>
        <fullName evidence="3">Aminotransferase-like plant mobile domain-containing protein</fullName>
    </recommendedName>
</protein>
<sequence length="321" mass="36970">MAERSIEELAVDDRREMYRLDGISYVAHNVHNERDRCIVNVRRQIMMDLYPRVVPFMQRAGMLSVARLIERWFKIDEPLISAFIERWRACQWLPLGLREPNAIGTGRPRWDWFLEMFGELPEGNERDACIVTFSWLKSRFGDLPRGASDELVVRYARAYIWMLLSTFLFGDKTAAWAHVRWLPFLLRIDELGRQVGVRSPYLAVQESVPSSQQECRPGGRAVGSAAKLDFLAISDPLALRFRRHRVAIGLQVSPTSDEKRPRLQAHRRQLDLMPFREAVKAVLDRCILQEDLTELGMGLSLKAFSLALSPFRKGVTGCNQV</sequence>
<dbReference type="PANTHER" id="PTHR46033">
    <property type="entry name" value="PROTEIN MAIN-LIKE 2"/>
    <property type="match status" value="1"/>
</dbReference>
<dbReference type="Proteomes" id="UP001341840">
    <property type="component" value="Unassembled WGS sequence"/>
</dbReference>
<keyword evidence="2" id="KW-1185">Reference proteome</keyword>
<reference evidence="1 2" key="1">
    <citation type="journal article" date="2023" name="Plants (Basel)">
        <title>Bridging the Gap: Combining Genomics and Transcriptomics Approaches to Understand Stylosanthes scabra, an Orphan Legume from the Brazilian Caatinga.</title>
        <authorList>
            <person name="Ferreira-Neto J.R.C."/>
            <person name="da Silva M.D."/>
            <person name="Binneck E."/>
            <person name="de Melo N.F."/>
            <person name="da Silva R.H."/>
            <person name="de Melo A.L.T.M."/>
            <person name="Pandolfi V."/>
            <person name="Bustamante F.O."/>
            <person name="Brasileiro-Vidal A.C."/>
            <person name="Benko-Iseppon A.M."/>
        </authorList>
    </citation>
    <scope>NUCLEOTIDE SEQUENCE [LARGE SCALE GENOMIC DNA]</scope>
    <source>
        <tissue evidence="1">Leaves</tissue>
    </source>
</reference>
<dbReference type="PANTHER" id="PTHR46033:SF1">
    <property type="entry name" value="PROTEIN MAIN-LIKE 2"/>
    <property type="match status" value="1"/>
</dbReference>
<name>A0ABU6XC20_9FABA</name>
<comment type="caution">
    <text evidence="1">The sequence shown here is derived from an EMBL/GenBank/DDBJ whole genome shotgun (WGS) entry which is preliminary data.</text>
</comment>
<accession>A0ABU6XC20</accession>
<dbReference type="InterPro" id="IPR044824">
    <property type="entry name" value="MAIN-like"/>
</dbReference>
<proteinExistence type="predicted"/>
<gene>
    <name evidence="1" type="ORF">PIB30_026325</name>
</gene>